<organism evidence="1 2">
    <name type="scientific">Ovis ammon polii</name>
    <dbReference type="NCBI Taxonomy" id="230172"/>
    <lineage>
        <taxon>Eukaryota</taxon>
        <taxon>Metazoa</taxon>
        <taxon>Chordata</taxon>
        <taxon>Craniata</taxon>
        <taxon>Vertebrata</taxon>
        <taxon>Euteleostomi</taxon>
        <taxon>Mammalia</taxon>
        <taxon>Eutheria</taxon>
        <taxon>Laurasiatheria</taxon>
        <taxon>Artiodactyla</taxon>
        <taxon>Ruminantia</taxon>
        <taxon>Pecora</taxon>
        <taxon>Bovidae</taxon>
        <taxon>Caprinae</taxon>
        <taxon>Ovis</taxon>
    </lineage>
</organism>
<sequence>MEVHCRSLVDGKKEHEAVKVKTEPSVGEMKLSEVKRCEYIPYQESENKAKNRSMLHTFFCGRTHYPEGAQTLYCQDIKFLKDYGIDCVICNMGISLFSMICLATNSMTKVNLRKIVFTARSVLVDGAGLVLAHLFASPFKLGSNSTLL</sequence>
<protein>
    <submittedName>
        <fullName evidence="1">Uncharacterized protein</fullName>
    </submittedName>
</protein>
<dbReference type="Proteomes" id="UP001214576">
    <property type="component" value="Unassembled WGS sequence"/>
</dbReference>
<dbReference type="AlphaFoldDB" id="A0AAD4Y637"/>
<comment type="caution">
    <text evidence="1">The sequence shown here is derived from an EMBL/GenBank/DDBJ whole genome shotgun (WGS) entry which is preliminary data.</text>
</comment>
<keyword evidence="2" id="KW-1185">Reference proteome</keyword>
<name>A0AAD4Y637_OVIAM</name>
<reference evidence="1" key="1">
    <citation type="submission" date="2022-03" db="EMBL/GenBank/DDBJ databases">
        <title>Genomic analyses of argali, domestic sheep and their hybrids provide insights into chromosomal evolution, heterosis and genetic basis of agronomic traits.</title>
        <authorList>
            <person name="Li M."/>
        </authorList>
    </citation>
    <scope>NUCLEOTIDE SEQUENCE</scope>
    <source>
        <strain evidence="1">CAU-MHL-2022a</strain>
        <tissue evidence="1">Skin</tissue>
    </source>
</reference>
<accession>A0AAD4Y637</accession>
<gene>
    <name evidence="1" type="ORF">MG293_010532</name>
</gene>
<evidence type="ECO:0000313" key="2">
    <source>
        <dbReference type="Proteomes" id="UP001214576"/>
    </source>
</evidence>
<proteinExistence type="predicted"/>
<dbReference type="EMBL" id="JAKZEL010000011">
    <property type="protein sequence ID" value="KAI4539140.1"/>
    <property type="molecule type" value="Genomic_DNA"/>
</dbReference>
<evidence type="ECO:0000313" key="1">
    <source>
        <dbReference type="EMBL" id="KAI4539140.1"/>
    </source>
</evidence>